<sequence length="113" mass="12719">YVVEGEPEKDELIVLGDSSSRVGTGYQTWEVGAIGRNGVDKSSTNGHLLLKTYAAHDQSITNTPFRLSSRKRKSWMHPYSKHWYLINYVIVRSRVTKAMCGAECKARAVICKD</sequence>
<organism evidence="1">
    <name type="scientific">Octopus bimaculoides</name>
    <name type="common">California two-spotted octopus</name>
    <dbReference type="NCBI Taxonomy" id="37653"/>
    <lineage>
        <taxon>Eukaryota</taxon>
        <taxon>Metazoa</taxon>
        <taxon>Spiralia</taxon>
        <taxon>Lophotrochozoa</taxon>
        <taxon>Mollusca</taxon>
        <taxon>Cephalopoda</taxon>
        <taxon>Coleoidea</taxon>
        <taxon>Octopodiformes</taxon>
        <taxon>Octopoda</taxon>
        <taxon>Incirrata</taxon>
        <taxon>Octopodidae</taxon>
        <taxon>Octopus</taxon>
    </lineage>
</organism>
<dbReference type="AlphaFoldDB" id="A0A0L8HZI8"/>
<name>A0A0L8HZI8_OCTBM</name>
<reference evidence="1" key="1">
    <citation type="submission" date="2015-07" db="EMBL/GenBank/DDBJ databases">
        <title>MeaNS - Measles Nucleotide Surveillance Program.</title>
        <authorList>
            <person name="Tran T."/>
            <person name="Druce J."/>
        </authorList>
    </citation>
    <scope>NUCLEOTIDE SEQUENCE</scope>
    <source>
        <strain evidence="1">UCB-OBI-ISO-001</strain>
        <tissue evidence="1">Gonad</tissue>
    </source>
</reference>
<dbReference type="EMBL" id="KQ416929">
    <property type="protein sequence ID" value="KOF94601.1"/>
    <property type="molecule type" value="Genomic_DNA"/>
</dbReference>
<feature type="non-terminal residue" evidence="1">
    <location>
        <position position="1"/>
    </location>
</feature>
<gene>
    <name evidence="1" type="ORF">OCBIM_22001377mg</name>
</gene>
<evidence type="ECO:0000313" key="1">
    <source>
        <dbReference type="EMBL" id="KOF94601.1"/>
    </source>
</evidence>
<protein>
    <submittedName>
        <fullName evidence="1">Uncharacterized protein</fullName>
    </submittedName>
</protein>
<accession>A0A0L8HZI8</accession>
<proteinExistence type="predicted"/>